<sequence>MPDTLPRWLQLYRRHERAADAGFWALVMLSQVAFNSLVVWIDLRRIDAAHPFWHPLLLESTSTAAVAALIPAVVWWERRHPLRWATLPGGLGWHVLGSIGFLLVHAAGMVLLRYAAFAAAGVPYRHEAWGTVLAYEYLKDVRSYSAILLAVLGWRYLLLRTQGEARVLDAPEPPAGRPPEPSPARPERFLVRKLRKEFLVAAADIDWLQAQGNYVGLRVNGHDYLLRSTLADFLEQLDPAHFARVHRSWAVNLDRVAEIEPLEAGDARLKMKDGGFVPCSRRYRDALAEPAPLNAASARLSG</sequence>
<evidence type="ECO:0000313" key="3">
    <source>
        <dbReference type="EMBL" id="TFZ01836.1"/>
    </source>
</evidence>
<protein>
    <submittedName>
        <fullName evidence="3">LytTR family transcriptional regulator</fullName>
    </submittedName>
</protein>
<keyword evidence="4" id="KW-1185">Reference proteome</keyword>
<keyword evidence="1" id="KW-1133">Transmembrane helix</keyword>
<dbReference type="Gene3D" id="2.40.50.1020">
    <property type="entry name" value="LytTr DNA-binding domain"/>
    <property type="match status" value="1"/>
</dbReference>
<dbReference type="SMART" id="SM00850">
    <property type="entry name" value="LytTR"/>
    <property type="match status" value="1"/>
</dbReference>
<feature type="transmembrane region" description="Helical" evidence="1">
    <location>
        <begin position="21"/>
        <end position="41"/>
    </location>
</feature>
<dbReference type="PANTHER" id="PTHR37299">
    <property type="entry name" value="TRANSCRIPTIONAL REGULATOR-RELATED"/>
    <property type="match status" value="1"/>
</dbReference>
<dbReference type="PIRSF" id="PIRSF031767">
    <property type="entry name" value="MHYE_LytTR"/>
    <property type="match status" value="1"/>
</dbReference>
<dbReference type="Proteomes" id="UP000297839">
    <property type="component" value="Unassembled WGS sequence"/>
</dbReference>
<comment type="caution">
    <text evidence="3">The sequence shown here is derived from an EMBL/GenBank/DDBJ whole genome shotgun (WGS) entry which is preliminary data.</text>
</comment>
<feature type="transmembrane region" description="Helical" evidence="1">
    <location>
        <begin position="53"/>
        <end position="76"/>
    </location>
</feature>
<keyword evidence="1" id="KW-0472">Membrane</keyword>
<dbReference type="InterPro" id="IPR007492">
    <property type="entry name" value="LytTR_DNA-bd_dom"/>
</dbReference>
<dbReference type="PROSITE" id="PS50930">
    <property type="entry name" value="HTH_LYTTR"/>
    <property type="match status" value="1"/>
</dbReference>
<dbReference type="OrthoDB" id="9781059at2"/>
<dbReference type="InterPro" id="IPR046947">
    <property type="entry name" value="LytR-like"/>
</dbReference>
<evidence type="ECO:0000256" key="1">
    <source>
        <dbReference type="SAM" id="Phobius"/>
    </source>
</evidence>
<dbReference type="GO" id="GO:0003677">
    <property type="term" value="F:DNA binding"/>
    <property type="evidence" value="ECO:0007669"/>
    <property type="project" value="InterPro"/>
</dbReference>
<dbReference type="Pfam" id="PF04397">
    <property type="entry name" value="LytTR"/>
    <property type="match status" value="1"/>
</dbReference>
<name>A0A4Z0BR83_9BURK</name>
<accession>A0A4Z0BR83</accession>
<dbReference type="RefSeq" id="WP_135249936.1">
    <property type="nucleotide sequence ID" value="NZ_SMLK01000003.1"/>
</dbReference>
<evidence type="ECO:0000259" key="2">
    <source>
        <dbReference type="PROSITE" id="PS50930"/>
    </source>
</evidence>
<feature type="transmembrane region" description="Helical" evidence="1">
    <location>
        <begin position="96"/>
        <end position="121"/>
    </location>
</feature>
<evidence type="ECO:0000313" key="4">
    <source>
        <dbReference type="Proteomes" id="UP000297839"/>
    </source>
</evidence>
<gene>
    <name evidence="3" type="ORF">EZ216_11640</name>
</gene>
<dbReference type="EMBL" id="SMLK01000003">
    <property type="protein sequence ID" value="TFZ01836.1"/>
    <property type="molecule type" value="Genomic_DNA"/>
</dbReference>
<proteinExistence type="predicted"/>
<dbReference type="GO" id="GO:0000156">
    <property type="term" value="F:phosphorelay response regulator activity"/>
    <property type="evidence" value="ECO:0007669"/>
    <property type="project" value="InterPro"/>
</dbReference>
<organism evidence="3 4">
    <name type="scientific">Ramlibacter humi</name>
    <dbReference type="NCBI Taxonomy" id="2530451"/>
    <lineage>
        <taxon>Bacteria</taxon>
        <taxon>Pseudomonadati</taxon>
        <taxon>Pseudomonadota</taxon>
        <taxon>Betaproteobacteria</taxon>
        <taxon>Burkholderiales</taxon>
        <taxon>Comamonadaceae</taxon>
        <taxon>Ramlibacter</taxon>
    </lineage>
</organism>
<reference evidence="3 4" key="1">
    <citation type="submission" date="2019-03" db="EMBL/GenBank/DDBJ databases">
        <title>Ramlibacter sp. 18x22-1, whole genome shotgun sequence.</title>
        <authorList>
            <person name="Zhang X."/>
            <person name="Feng G."/>
            <person name="Zhu H."/>
        </authorList>
    </citation>
    <scope>NUCLEOTIDE SEQUENCE [LARGE SCALE GENOMIC DNA]</scope>
    <source>
        <strain evidence="3 4">18x22-1</strain>
    </source>
</reference>
<dbReference type="InterPro" id="IPR012379">
    <property type="entry name" value="LytTR_MHYE"/>
</dbReference>
<feature type="domain" description="HTH LytTR-type" evidence="2">
    <location>
        <begin position="189"/>
        <end position="293"/>
    </location>
</feature>
<keyword evidence="1" id="KW-0812">Transmembrane</keyword>
<dbReference type="PANTHER" id="PTHR37299:SF1">
    <property type="entry name" value="STAGE 0 SPORULATION PROTEIN A HOMOLOG"/>
    <property type="match status" value="1"/>
</dbReference>
<dbReference type="AlphaFoldDB" id="A0A4Z0BR83"/>